<reference evidence="2 3" key="1">
    <citation type="journal article" date="2015" name="Genome Announc.">
        <title>Draft Genome Sequence and Gene Annotation of the Entomopathogenic Fungus Verticillium hemipterigenum.</title>
        <authorList>
            <person name="Horn F."/>
            <person name="Habel A."/>
            <person name="Scharf D.H."/>
            <person name="Dworschak J."/>
            <person name="Brakhage A.A."/>
            <person name="Guthke R."/>
            <person name="Hertweck C."/>
            <person name="Linde J."/>
        </authorList>
    </citation>
    <scope>NUCLEOTIDE SEQUENCE [LARGE SCALE GENOMIC DNA]</scope>
</reference>
<dbReference type="GO" id="GO:0006508">
    <property type="term" value="P:proteolysis"/>
    <property type="evidence" value="ECO:0007669"/>
    <property type="project" value="InterPro"/>
</dbReference>
<organism evidence="2 3">
    <name type="scientific">[Torrubiella] hemipterigena</name>
    <dbReference type="NCBI Taxonomy" id="1531966"/>
    <lineage>
        <taxon>Eukaryota</taxon>
        <taxon>Fungi</taxon>
        <taxon>Dikarya</taxon>
        <taxon>Ascomycota</taxon>
        <taxon>Pezizomycotina</taxon>
        <taxon>Sordariomycetes</taxon>
        <taxon>Hypocreomycetidae</taxon>
        <taxon>Hypocreales</taxon>
        <taxon>Clavicipitaceae</taxon>
        <taxon>Clavicipitaceae incertae sedis</taxon>
        <taxon>'Torrubiella' clade</taxon>
    </lineage>
</organism>
<dbReference type="GO" id="GO:0004252">
    <property type="term" value="F:serine-type endopeptidase activity"/>
    <property type="evidence" value="ECO:0007669"/>
    <property type="project" value="InterPro"/>
</dbReference>
<keyword evidence="1" id="KW-0732">Signal</keyword>
<gene>
    <name evidence="2" type="ORF">VHEMI05493</name>
</gene>
<evidence type="ECO:0000256" key="1">
    <source>
        <dbReference type="SAM" id="SignalP"/>
    </source>
</evidence>
<dbReference type="Proteomes" id="UP000039046">
    <property type="component" value="Unassembled WGS sequence"/>
</dbReference>
<dbReference type="STRING" id="1531966.A0A0A1TGW2"/>
<feature type="signal peptide" evidence="1">
    <location>
        <begin position="1"/>
        <end position="23"/>
    </location>
</feature>
<sequence length="219" mass="23460">MLTGCMSMLTLLLLRSFSIPSTSVYENNEDTTARPLVRTGQYSVPKGLHGYIDTVQPTTSFMRRQNTDATQVNAIDNTASATGDCLKHSNLDCVRKQYNIDYTAAGIGSIAVAGFEYQWINLTDVRGYVKTWDPANKGTVSVKLVADGTNYESTPGAESSMDVDLAVGIGNGNPVTFLSVLSSGASDPKDDFADELLHFGQALNAETSPPSVATMSSRI</sequence>
<name>A0A0A1TGW2_9HYPO</name>
<dbReference type="PANTHER" id="PTHR14218:SF15">
    <property type="entry name" value="TRIPEPTIDYL-PEPTIDASE 1"/>
    <property type="match status" value="1"/>
</dbReference>
<dbReference type="InterPro" id="IPR036852">
    <property type="entry name" value="Peptidase_S8/S53_dom_sf"/>
</dbReference>
<protein>
    <submittedName>
        <fullName evidence="2">Uncharacterized protein</fullName>
    </submittedName>
</protein>
<keyword evidence="3" id="KW-1185">Reference proteome</keyword>
<feature type="chain" id="PRO_5001990228" evidence="1">
    <location>
        <begin position="24"/>
        <end position="219"/>
    </location>
</feature>
<dbReference type="InterPro" id="IPR050819">
    <property type="entry name" value="Tripeptidyl-peptidase_I"/>
</dbReference>
<accession>A0A0A1TGW2</accession>
<dbReference type="PANTHER" id="PTHR14218">
    <property type="entry name" value="PROTEASE S8 TRIPEPTIDYL PEPTIDASE I CLN2"/>
    <property type="match status" value="1"/>
</dbReference>
<dbReference type="AlphaFoldDB" id="A0A0A1TGW2"/>
<evidence type="ECO:0000313" key="2">
    <source>
        <dbReference type="EMBL" id="CEJ89665.1"/>
    </source>
</evidence>
<dbReference type="Gene3D" id="3.40.50.200">
    <property type="entry name" value="Peptidase S8/S53 domain"/>
    <property type="match status" value="1"/>
</dbReference>
<dbReference type="HOGENOM" id="CLU_1262298_0_0_1"/>
<dbReference type="GO" id="GO:0008240">
    <property type="term" value="F:tripeptidyl-peptidase activity"/>
    <property type="evidence" value="ECO:0007669"/>
    <property type="project" value="TreeGrafter"/>
</dbReference>
<dbReference type="EMBL" id="CDHN01000003">
    <property type="protein sequence ID" value="CEJ89665.1"/>
    <property type="molecule type" value="Genomic_DNA"/>
</dbReference>
<evidence type="ECO:0000313" key="3">
    <source>
        <dbReference type="Proteomes" id="UP000039046"/>
    </source>
</evidence>
<proteinExistence type="predicted"/>